<evidence type="ECO:0000313" key="3">
    <source>
        <dbReference type="Proteomes" id="UP000784294"/>
    </source>
</evidence>
<dbReference type="EMBL" id="CAAALY010104965">
    <property type="protein sequence ID" value="VEL29646.1"/>
    <property type="molecule type" value="Genomic_DNA"/>
</dbReference>
<dbReference type="Proteomes" id="UP000784294">
    <property type="component" value="Unassembled WGS sequence"/>
</dbReference>
<evidence type="ECO:0000313" key="2">
    <source>
        <dbReference type="EMBL" id="VEL29646.1"/>
    </source>
</evidence>
<proteinExistence type="predicted"/>
<accession>A0A3S5AQN4</accession>
<feature type="compositionally biased region" description="Acidic residues" evidence="1">
    <location>
        <begin position="121"/>
        <end position="130"/>
    </location>
</feature>
<comment type="caution">
    <text evidence="2">The sequence shown here is derived from an EMBL/GenBank/DDBJ whole genome shotgun (WGS) entry which is preliminary data.</text>
</comment>
<reference evidence="2" key="1">
    <citation type="submission" date="2018-11" db="EMBL/GenBank/DDBJ databases">
        <authorList>
            <consortium name="Pathogen Informatics"/>
        </authorList>
    </citation>
    <scope>NUCLEOTIDE SEQUENCE</scope>
</reference>
<keyword evidence="3" id="KW-1185">Reference proteome</keyword>
<feature type="compositionally biased region" description="Polar residues" evidence="1">
    <location>
        <begin position="11"/>
        <end position="24"/>
    </location>
</feature>
<feature type="region of interest" description="Disordered" evidence="1">
    <location>
        <begin position="1"/>
        <end position="24"/>
    </location>
</feature>
<feature type="region of interest" description="Disordered" evidence="1">
    <location>
        <begin position="121"/>
        <end position="161"/>
    </location>
</feature>
<organism evidence="2 3">
    <name type="scientific">Protopolystoma xenopodis</name>
    <dbReference type="NCBI Taxonomy" id="117903"/>
    <lineage>
        <taxon>Eukaryota</taxon>
        <taxon>Metazoa</taxon>
        <taxon>Spiralia</taxon>
        <taxon>Lophotrochozoa</taxon>
        <taxon>Platyhelminthes</taxon>
        <taxon>Monogenea</taxon>
        <taxon>Polyopisthocotylea</taxon>
        <taxon>Polystomatidea</taxon>
        <taxon>Polystomatidae</taxon>
        <taxon>Protopolystoma</taxon>
    </lineage>
</organism>
<protein>
    <submittedName>
        <fullName evidence="2">Uncharacterized protein</fullName>
    </submittedName>
</protein>
<gene>
    <name evidence="2" type="ORF">PXEA_LOCUS23086</name>
</gene>
<sequence>MVPVRPAPENNLPTKVPTFTSTSFPIQDSPSIAVTTASSVFPAEVTTSSTKLLQLRLNKRPDDTSVESNDSLGWYSEQGPSIEQYNIEPQQHIPPVALHPSAPPPTGRCFLPQPHILGTTDEEGEAEEQETDLKMTEMGVTDIESGSQTRRPLDKLGSNTDTQSQAVSLDVGYNSFIATGTSLDSGVGGELLDPEELEPEEVKPESVDVLCHNSKMISVDRGLLAGGQRSRGKLQLSICSGDLVAQRRSNLDFAGTFGLETHDRPACILPHRPAEDDNYLGMLI</sequence>
<name>A0A3S5AQN4_9PLAT</name>
<dbReference type="AlphaFoldDB" id="A0A3S5AQN4"/>
<evidence type="ECO:0000256" key="1">
    <source>
        <dbReference type="SAM" id="MobiDB-lite"/>
    </source>
</evidence>